<feature type="modified residue" description="Cysteine sulfenic acid (-SOH)" evidence="10">
    <location>
        <position position="616"/>
    </location>
</feature>
<keyword evidence="20" id="KW-1185">Reference proteome</keyword>
<evidence type="ECO:0000256" key="1">
    <source>
        <dbReference type="ARBA" id="ARBA00001946"/>
    </source>
</evidence>
<evidence type="ECO:0000256" key="7">
    <source>
        <dbReference type="ARBA" id="ARBA00022842"/>
    </source>
</evidence>
<dbReference type="Pfam" id="PF20658">
    <property type="entry name" value="MSG_insertion"/>
    <property type="match status" value="1"/>
</dbReference>
<dbReference type="NCBIfam" id="NF002825">
    <property type="entry name" value="PRK02999.1"/>
    <property type="match status" value="1"/>
</dbReference>
<dbReference type="GO" id="GO:0006099">
    <property type="term" value="P:tricarboxylic acid cycle"/>
    <property type="evidence" value="ECO:0007669"/>
    <property type="project" value="UniProtKB-KW"/>
</dbReference>
<keyword evidence="7 10" id="KW-0460">Magnesium</keyword>
<dbReference type="Pfam" id="PF01274">
    <property type="entry name" value="MS_TIM-barrel"/>
    <property type="match status" value="1"/>
</dbReference>
<sequence>MSHTLTHSGLSVDKQLAEFVKKQLLPGTHLDEHQFWKSFANIVQTLTPLNKSLLAKREQLQKQIDDYHLANKNADQAQYQAFLKDIGYLVDEPENFSIETQNVEPEIALTAGPQLVVPVSNARFALNAANARWGSLYDALYGTDVLSEDDGAEKGSQYNPVRGFKVMAYARQFLDKALPLENGSHIESTNYSIVDGALAITLRDSSHTTLKNPEQLIGYQGEAQNPSVILLKNNGLHIELQIDHHHPIGQADKAGLKDVVLEAALTTIMDCEDSVAAVDAEDKVQVYKNWLGLMQGNLVETFRKGDKMVDRTLQADRQYTGLDGQKLTLKGRSMMFVRNVGHLMTNPAITDVSGNDVFEGIMDAMFTATAALHDLNTKNAIQNSTAQSINIVKPKMHGPDEVAFANTLFGMVEEALSLPKNTLKMGIMDEERRTSANLKACIHAAKERVVFINTGFLDRTGDEIHTSMQAGVVLPKAAIKAQPWISAYEDRNVDIGLACGLSHKAQIGKGMWAMPDKMAMMMEQKIAHPQSGANTAWVPSPTAATLHAMHYHDVDVFSLQQSIATRQIASLESLLTPPLMPNPETLSKEDIQSELENNAQGILGYVVRWIDQGIGCSKVPDINHIGLMEDRATLRISSQHIANWLHHGVCSKEQIQKVMAKMAKVVDGQNEHDSLYTPMATNEQTLAKSIAYQAALALVFEGVSQPSGYTEPLLHSYRLKYKAQHHNLAE</sequence>
<feature type="binding site" evidence="10">
    <location>
        <position position="116"/>
    </location>
    <ligand>
        <name>acetyl-CoA</name>
        <dbReference type="ChEBI" id="CHEBI:57288"/>
    </ligand>
</feature>
<comment type="caution">
    <text evidence="19">The sequence shown here is derived from an EMBL/GenBank/DDBJ whole genome shotgun (WGS) entry which is preliminary data.</text>
</comment>
<feature type="binding site" evidence="10">
    <location>
        <position position="458"/>
    </location>
    <ligand>
        <name>Mg(2+)</name>
        <dbReference type="ChEBI" id="CHEBI:18420"/>
    </ligand>
</feature>
<evidence type="ECO:0000256" key="14">
    <source>
        <dbReference type="SAM" id="Coils"/>
    </source>
</evidence>
<dbReference type="GO" id="GO:0005829">
    <property type="term" value="C:cytosol"/>
    <property type="evidence" value="ECO:0007669"/>
    <property type="project" value="TreeGrafter"/>
</dbReference>
<evidence type="ECO:0000259" key="17">
    <source>
        <dbReference type="Pfam" id="PF20658"/>
    </source>
</evidence>
<keyword evidence="4 10" id="KW-0816">Tricarboxylic acid cycle</keyword>
<keyword evidence="6 10" id="KW-0479">Metal-binding</keyword>
<gene>
    <name evidence="10 19" type="primary">glcB</name>
    <name evidence="19" type="ORF">PSEHALCIP103_02116</name>
</gene>
<name>A0A9W4QZ23_PSEHA</name>
<dbReference type="HAMAP" id="MF_00641">
    <property type="entry name" value="Malate_synth_G"/>
    <property type="match status" value="1"/>
</dbReference>
<dbReference type="Pfam" id="PF20659">
    <property type="entry name" value="MS_C"/>
    <property type="match status" value="1"/>
</dbReference>
<evidence type="ECO:0000256" key="13">
    <source>
        <dbReference type="RuleBase" id="RU003572"/>
    </source>
</evidence>
<evidence type="ECO:0000256" key="4">
    <source>
        <dbReference type="ARBA" id="ARBA00022532"/>
    </source>
</evidence>
<reference evidence="19" key="1">
    <citation type="submission" date="2022-07" db="EMBL/GenBank/DDBJ databases">
        <authorList>
            <person name="Criscuolo A."/>
        </authorList>
    </citation>
    <scope>NUCLEOTIDE SEQUENCE</scope>
    <source>
        <strain evidence="19">CIP103197</strain>
    </source>
</reference>
<feature type="binding site" evidence="10">
    <location>
        <position position="430"/>
    </location>
    <ligand>
        <name>glyoxylate</name>
        <dbReference type="ChEBI" id="CHEBI:36655"/>
    </ligand>
</feature>
<feature type="binding site" evidence="10">
    <location>
        <position position="274"/>
    </location>
    <ligand>
        <name>acetyl-CoA</name>
        <dbReference type="ChEBI" id="CHEBI:57288"/>
    </ligand>
</feature>
<feature type="binding site" evidence="10">
    <location>
        <begin position="123"/>
        <end position="124"/>
    </location>
    <ligand>
        <name>acetyl-CoA</name>
        <dbReference type="ChEBI" id="CHEBI:57288"/>
    </ligand>
</feature>
<dbReference type="InterPro" id="IPR048357">
    <property type="entry name" value="MSG_insertion"/>
</dbReference>
<feature type="domain" description="Malate synthase C-terminal" evidence="18">
    <location>
        <begin position="591"/>
        <end position="679"/>
    </location>
</feature>
<feature type="domain" description="Malate synthase TIM barrel" evidence="15">
    <location>
        <begin position="335"/>
        <end position="568"/>
    </location>
</feature>
<comment type="function">
    <text evidence="10">Involved in the glycolate utilization. Catalyzes the condensation and subsequent hydrolysis of acetyl-coenzyme A (acetyl-CoA) and glyoxylate to form malate and CoA.</text>
</comment>
<keyword evidence="8 10" id="KW-0558">Oxidation</keyword>
<dbReference type="GO" id="GO:0000287">
    <property type="term" value="F:magnesium ion binding"/>
    <property type="evidence" value="ECO:0007669"/>
    <property type="project" value="TreeGrafter"/>
</dbReference>
<feature type="domain" description="Malate synthase G alpha-beta insertion" evidence="17">
    <location>
        <begin position="158"/>
        <end position="233"/>
    </location>
</feature>
<evidence type="ECO:0000256" key="8">
    <source>
        <dbReference type="ARBA" id="ARBA00023097"/>
    </source>
</evidence>
<evidence type="ECO:0000256" key="10">
    <source>
        <dbReference type="HAMAP-Rule" id="MF_00641"/>
    </source>
</evidence>
<dbReference type="NCBIfam" id="TIGR01345">
    <property type="entry name" value="malate_syn_G"/>
    <property type="match status" value="1"/>
</dbReference>
<accession>A0A9W4QZ23</accession>
<feature type="binding site" evidence="10">
    <location>
        <position position="338"/>
    </location>
    <ligand>
        <name>glyoxylate</name>
        <dbReference type="ChEBI" id="CHEBI:36655"/>
    </ligand>
</feature>
<feature type="active site" description="Proton acceptor" evidence="10 12">
    <location>
        <position position="338"/>
    </location>
</feature>
<evidence type="ECO:0000259" key="15">
    <source>
        <dbReference type="Pfam" id="PF01274"/>
    </source>
</evidence>
<dbReference type="InterPro" id="IPR046363">
    <property type="entry name" value="MS_N_TIM-barrel_dom"/>
</dbReference>
<dbReference type="InterPro" id="IPR048355">
    <property type="entry name" value="MS_C"/>
</dbReference>
<keyword evidence="3 10" id="KW-0963">Cytoplasm</keyword>
<feature type="binding site" evidence="10">
    <location>
        <begin position="455"/>
        <end position="458"/>
    </location>
    <ligand>
        <name>glyoxylate</name>
        <dbReference type="ChEBI" id="CHEBI:36655"/>
    </ligand>
</feature>
<dbReference type="InterPro" id="IPR011076">
    <property type="entry name" value="Malate_synth_sf"/>
</dbReference>
<dbReference type="InterPro" id="IPR006253">
    <property type="entry name" value="Malate_synthG"/>
</dbReference>
<keyword evidence="2 10" id="KW-0329">Glyoxylate bypass</keyword>
<protein>
    <recommendedName>
        <fullName evidence="10 11">Malate synthase G</fullName>
        <ecNumber evidence="10 11">2.3.3.9</ecNumber>
    </recommendedName>
</protein>
<dbReference type="PANTHER" id="PTHR42739">
    <property type="entry name" value="MALATE SYNTHASE G"/>
    <property type="match status" value="1"/>
</dbReference>
<dbReference type="GO" id="GO:0009436">
    <property type="term" value="P:glyoxylate catabolic process"/>
    <property type="evidence" value="ECO:0007669"/>
    <property type="project" value="TreeGrafter"/>
</dbReference>
<dbReference type="SUPFAM" id="SSF51645">
    <property type="entry name" value="Malate synthase G"/>
    <property type="match status" value="1"/>
</dbReference>
<dbReference type="InterPro" id="IPR001465">
    <property type="entry name" value="Malate_synthase_TIM"/>
</dbReference>
<dbReference type="Gene3D" id="3.20.20.360">
    <property type="entry name" value="Malate synthase, domain 3"/>
    <property type="match status" value="2"/>
</dbReference>
<dbReference type="Pfam" id="PF20656">
    <property type="entry name" value="MS_N"/>
    <property type="match status" value="1"/>
</dbReference>
<comment type="pathway">
    <text evidence="10 13">Carbohydrate metabolism; glyoxylate cycle; (S)-malate from isocitrate: step 2/2.</text>
</comment>
<evidence type="ECO:0000256" key="2">
    <source>
        <dbReference type="ARBA" id="ARBA00022435"/>
    </source>
</evidence>
<keyword evidence="14" id="KW-0175">Coiled coil</keyword>
<evidence type="ECO:0000256" key="12">
    <source>
        <dbReference type="PIRSR" id="PIRSR601465-50"/>
    </source>
</evidence>
<dbReference type="PANTHER" id="PTHR42739:SF1">
    <property type="entry name" value="MALATE SYNTHASE G"/>
    <property type="match status" value="1"/>
</dbReference>
<keyword evidence="5 10" id="KW-0808">Transferase</keyword>
<dbReference type="Proteomes" id="UP001152447">
    <property type="component" value="Unassembled WGS sequence"/>
</dbReference>
<dbReference type="AlphaFoldDB" id="A0A9W4QZ23"/>
<dbReference type="GO" id="GO:0006097">
    <property type="term" value="P:glyoxylate cycle"/>
    <property type="evidence" value="ECO:0007669"/>
    <property type="project" value="UniProtKB-UniRule"/>
</dbReference>
<evidence type="ECO:0000313" key="20">
    <source>
        <dbReference type="Proteomes" id="UP001152447"/>
    </source>
</evidence>
<dbReference type="EC" id="2.3.3.9" evidence="10 11"/>
<evidence type="ECO:0000256" key="5">
    <source>
        <dbReference type="ARBA" id="ARBA00022679"/>
    </source>
</evidence>
<proteinExistence type="inferred from homology"/>
<comment type="cofactor">
    <cofactor evidence="1 10">
        <name>Mg(2+)</name>
        <dbReference type="ChEBI" id="CHEBI:18420"/>
    </cofactor>
</comment>
<evidence type="ECO:0000256" key="11">
    <source>
        <dbReference type="NCBIfam" id="TIGR01345"/>
    </source>
</evidence>
<feature type="coiled-coil region" evidence="14">
    <location>
        <begin position="50"/>
        <end position="77"/>
    </location>
</feature>
<comment type="caution">
    <text evidence="10">Lacks conserved residue(s) required for the propagation of feature annotation.</text>
</comment>
<evidence type="ECO:0000256" key="3">
    <source>
        <dbReference type="ARBA" id="ARBA00022490"/>
    </source>
</evidence>
<dbReference type="InterPro" id="IPR048356">
    <property type="entry name" value="MS_N"/>
</dbReference>
<comment type="catalytic activity">
    <reaction evidence="9 10 13">
        <text>glyoxylate + acetyl-CoA + H2O = (S)-malate + CoA + H(+)</text>
        <dbReference type="Rhea" id="RHEA:18181"/>
        <dbReference type="ChEBI" id="CHEBI:15377"/>
        <dbReference type="ChEBI" id="CHEBI:15378"/>
        <dbReference type="ChEBI" id="CHEBI:15589"/>
        <dbReference type="ChEBI" id="CHEBI:36655"/>
        <dbReference type="ChEBI" id="CHEBI:57287"/>
        <dbReference type="ChEBI" id="CHEBI:57288"/>
        <dbReference type="EC" id="2.3.3.9"/>
    </reaction>
</comment>
<evidence type="ECO:0000313" key="19">
    <source>
        <dbReference type="EMBL" id="CAH9059717.1"/>
    </source>
</evidence>
<keyword evidence="19" id="KW-0012">Acyltransferase</keyword>
<feature type="binding site" evidence="10">
    <location>
        <position position="311"/>
    </location>
    <ligand>
        <name>acetyl-CoA</name>
        <dbReference type="ChEBI" id="CHEBI:57288"/>
    </ligand>
</feature>
<feature type="binding site" evidence="10">
    <location>
        <position position="539"/>
    </location>
    <ligand>
        <name>acetyl-CoA</name>
        <dbReference type="ChEBI" id="CHEBI:57288"/>
    </ligand>
</feature>
<comment type="similarity">
    <text evidence="10 13">Belongs to the malate synthase family. GlcB subfamily.</text>
</comment>
<comment type="subcellular location">
    <subcellularLocation>
        <location evidence="10 13">Cytoplasm</location>
    </subcellularLocation>
</comment>
<evidence type="ECO:0000259" key="16">
    <source>
        <dbReference type="Pfam" id="PF20656"/>
    </source>
</evidence>
<dbReference type="RefSeq" id="WP_262976788.1">
    <property type="nucleotide sequence ID" value="NZ_CAMAPB010000029.1"/>
</dbReference>
<feature type="active site" description="Proton donor" evidence="10 12">
    <location>
        <position position="630"/>
    </location>
</feature>
<dbReference type="EMBL" id="CAMAPB010000029">
    <property type="protein sequence ID" value="CAH9059717.1"/>
    <property type="molecule type" value="Genomic_DNA"/>
</dbReference>
<organism evidence="19 20">
    <name type="scientific">Pseudoalteromonas haloplanktis</name>
    <name type="common">Alteromonas haloplanktis</name>
    <dbReference type="NCBI Taxonomy" id="228"/>
    <lineage>
        <taxon>Bacteria</taxon>
        <taxon>Pseudomonadati</taxon>
        <taxon>Pseudomonadota</taxon>
        <taxon>Gammaproteobacteria</taxon>
        <taxon>Alteromonadales</taxon>
        <taxon>Pseudoalteromonadaceae</taxon>
        <taxon>Pseudoalteromonas</taxon>
    </lineage>
</organism>
<feature type="binding site" evidence="10">
    <location>
        <position position="430"/>
    </location>
    <ligand>
        <name>Mg(2+)</name>
        <dbReference type="ChEBI" id="CHEBI:18420"/>
    </ligand>
</feature>
<dbReference type="InterPro" id="IPR044856">
    <property type="entry name" value="Malate_synth_C_sf"/>
</dbReference>
<evidence type="ECO:0000256" key="9">
    <source>
        <dbReference type="ARBA" id="ARBA00047918"/>
    </source>
</evidence>
<feature type="domain" description="Malate synthase N-terminal" evidence="16">
    <location>
        <begin position="17"/>
        <end position="71"/>
    </location>
</feature>
<comment type="subunit">
    <text evidence="10">Monomer.</text>
</comment>
<evidence type="ECO:0000259" key="18">
    <source>
        <dbReference type="Pfam" id="PF20659"/>
    </source>
</evidence>
<dbReference type="GO" id="GO:0004474">
    <property type="term" value="F:malate synthase activity"/>
    <property type="evidence" value="ECO:0007669"/>
    <property type="project" value="UniProtKB-UniRule"/>
</dbReference>
<dbReference type="Gene3D" id="1.20.1220.12">
    <property type="entry name" value="Malate synthase, domain III"/>
    <property type="match status" value="1"/>
</dbReference>
<evidence type="ECO:0000256" key="6">
    <source>
        <dbReference type="ARBA" id="ARBA00022723"/>
    </source>
</evidence>